<name>A0A8J7FRK4_9FLAO</name>
<comment type="caution">
    <text evidence="2">The sequence shown here is derived from an EMBL/GenBank/DDBJ whole genome shotgun (WGS) entry which is preliminary data.</text>
</comment>
<gene>
    <name evidence="2" type="ORF">IM532_10335</name>
</gene>
<keyword evidence="1" id="KW-0732">Signal</keyword>
<sequence>MNIIKILFLFIFSSSFAQNFKSELKWKDETKTREVYKTVTNDYYKIIRVTQETPRPFNAPGKDFLDTDDPFTKTEYDVLKDFFNFFIDKKCTSYSTTEECKRANMVFNQYLPLFTPDRNEIGYKFLTSNEIEIDKQFTVDMDGNFYITKINKVNKKSNDLWIITFETEKSLSNNIIESNINMPGNNAKIKTTIAAENFMGTLDFNPNENKILAMKYEYYVKSSRQQDNTPITDSSKKVAVILKNKF</sequence>
<feature type="signal peptide" evidence="1">
    <location>
        <begin position="1"/>
        <end position="17"/>
    </location>
</feature>
<evidence type="ECO:0000313" key="3">
    <source>
        <dbReference type="Proteomes" id="UP000608754"/>
    </source>
</evidence>
<evidence type="ECO:0000313" key="2">
    <source>
        <dbReference type="EMBL" id="MBF0597840.1"/>
    </source>
</evidence>
<organism evidence="2 3">
    <name type="scientific">Faecalibacter rhinopitheci</name>
    <dbReference type="NCBI Taxonomy" id="2779678"/>
    <lineage>
        <taxon>Bacteria</taxon>
        <taxon>Pseudomonadati</taxon>
        <taxon>Bacteroidota</taxon>
        <taxon>Flavobacteriia</taxon>
        <taxon>Flavobacteriales</taxon>
        <taxon>Weeksellaceae</taxon>
        <taxon>Faecalibacter</taxon>
    </lineage>
</organism>
<protein>
    <submittedName>
        <fullName evidence="2">Uncharacterized protein</fullName>
    </submittedName>
</protein>
<dbReference type="RefSeq" id="WP_194183381.1">
    <property type="nucleotide sequence ID" value="NZ_JADGIK010000006.1"/>
</dbReference>
<dbReference type="Proteomes" id="UP000608754">
    <property type="component" value="Unassembled WGS sequence"/>
</dbReference>
<proteinExistence type="predicted"/>
<evidence type="ECO:0000256" key="1">
    <source>
        <dbReference type="SAM" id="SignalP"/>
    </source>
</evidence>
<keyword evidence="3" id="KW-1185">Reference proteome</keyword>
<accession>A0A8J7FRK4</accession>
<reference evidence="2" key="1">
    <citation type="submission" date="2020-10" db="EMBL/GenBank/DDBJ databases">
        <authorList>
            <person name="Lu T."/>
            <person name="Wang Q."/>
            <person name="Han X."/>
        </authorList>
    </citation>
    <scope>NUCLEOTIDE SEQUENCE</scope>
    <source>
        <strain evidence="2">WQ 117</strain>
    </source>
</reference>
<dbReference type="EMBL" id="JADGIK010000006">
    <property type="protein sequence ID" value="MBF0597840.1"/>
    <property type="molecule type" value="Genomic_DNA"/>
</dbReference>
<feature type="chain" id="PRO_5035171926" evidence="1">
    <location>
        <begin position="18"/>
        <end position="246"/>
    </location>
</feature>
<dbReference type="AlphaFoldDB" id="A0A8J7FRK4"/>